<evidence type="ECO:0000313" key="2">
    <source>
        <dbReference type="EMBL" id="TQM74920.1"/>
    </source>
</evidence>
<dbReference type="Gene3D" id="1.10.260.40">
    <property type="entry name" value="lambda repressor-like DNA-binding domains"/>
    <property type="match status" value="1"/>
</dbReference>
<comment type="caution">
    <text evidence="2">The sequence shown here is derived from an EMBL/GenBank/DDBJ whole genome shotgun (WGS) entry which is preliminary data.</text>
</comment>
<feature type="domain" description="HTH cro/C1-type" evidence="1">
    <location>
        <begin position="7"/>
        <end position="61"/>
    </location>
</feature>
<evidence type="ECO:0000259" key="1">
    <source>
        <dbReference type="PROSITE" id="PS50943"/>
    </source>
</evidence>
<gene>
    <name evidence="2" type="ORF">FHX40_1606</name>
</gene>
<keyword evidence="3" id="KW-1185">Reference proteome</keyword>
<dbReference type="InterPro" id="IPR010982">
    <property type="entry name" value="Lambda_DNA-bd_dom_sf"/>
</dbReference>
<dbReference type="PROSITE" id="PS50943">
    <property type="entry name" value="HTH_CROC1"/>
    <property type="match status" value="1"/>
</dbReference>
<accession>A0A543IWH2</accession>
<dbReference type="OrthoDB" id="4074704at2"/>
<dbReference type="Pfam" id="PF13560">
    <property type="entry name" value="HTH_31"/>
    <property type="match status" value="1"/>
</dbReference>
<dbReference type="Proteomes" id="UP000319213">
    <property type="component" value="Unassembled WGS sequence"/>
</dbReference>
<organism evidence="2 3">
    <name type="scientific">Thermopolyspora flexuosa</name>
    <dbReference type="NCBI Taxonomy" id="103836"/>
    <lineage>
        <taxon>Bacteria</taxon>
        <taxon>Bacillati</taxon>
        <taxon>Actinomycetota</taxon>
        <taxon>Actinomycetes</taxon>
        <taxon>Streptosporangiales</taxon>
        <taxon>Streptosporangiaceae</taxon>
        <taxon>Thermopolyspora</taxon>
    </lineage>
</organism>
<dbReference type="AlphaFoldDB" id="A0A543IWH2"/>
<reference evidence="2 3" key="1">
    <citation type="submission" date="2019-06" db="EMBL/GenBank/DDBJ databases">
        <title>Sequencing the genomes of 1000 actinobacteria strains.</title>
        <authorList>
            <person name="Klenk H.-P."/>
        </authorList>
    </citation>
    <scope>NUCLEOTIDE SEQUENCE [LARGE SCALE GENOMIC DNA]</scope>
    <source>
        <strain evidence="2 3">DSM 43186</strain>
    </source>
</reference>
<dbReference type="InterPro" id="IPR011990">
    <property type="entry name" value="TPR-like_helical_dom_sf"/>
</dbReference>
<protein>
    <submittedName>
        <fullName evidence="2">Helix-turn-helix protein</fullName>
    </submittedName>
</protein>
<dbReference type="SMART" id="SM00530">
    <property type="entry name" value="HTH_XRE"/>
    <property type="match status" value="1"/>
</dbReference>
<name>A0A543IWH2_9ACTN</name>
<dbReference type="CDD" id="cd00093">
    <property type="entry name" value="HTH_XRE"/>
    <property type="match status" value="1"/>
</dbReference>
<dbReference type="Gene3D" id="1.25.40.10">
    <property type="entry name" value="Tetratricopeptide repeat domain"/>
    <property type="match status" value="1"/>
</dbReference>
<dbReference type="SUPFAM" id="SSF47413">
    <property type="entry name" value="lambda repressor-like DNA-binding domains"/>
    <property type="match status" value="1"/>
</dbReference>
<evidence type="ECO:0000313" key="3">
    <source>
        <dbReference type="Proteomes" id="UP000319213"/>
    </source>
</evidence>
<proteinExistence type="predicted"/>
<dbReference type="GO" id="GO:0003677">
    <property type="term" value="F:DNA binding"/>
    <property type="evidence" value="ECO:0007669"/>
    <property type="project" value="InterPro"/>
</dbReference>
<sequence length="439" mass="48190">MTFGRRLRWWRQRRGMSLAILAKRCYVAKGYLSRVERDLRRPQRRVAELLDAALGADGELIAAWVGEDTTGAAPADASDGAPKRRLSGDAAVFGSVRGPWFDHGDDTGPVGVVSLDDEERLSYVLRAPHTLDLTVVDLLATVLAAQRRIEDRVGAAPLIESVRAQLSVIERLVIAARGPVRERMLDVGGQWAQFAGWLHASAGRPQEAGRYYERALQWGGEADNRHLIATALSMKGHLAWLSRMPGPLIGLSRAAQRDPAVSPGVRALAAQQEARGLALTGEADLMRRKLDEAAELAALAAGHPDEEPPWVYFFTPGYLTLQRGLAYRCLGRHREAIELLRGGLDALDPDTRHTEWTAGYVLQLAVAHHALGETDHACSSALQAVRIAERTASVRLRAQLLDLHARLERDQPRHPAVRELGDRLRSLAHAGQGRQTTFS</sequence>
<dbReference type="RefSeq" id="WP_142259019.1">
    <property type="nucleotide sequence ID" value="NZ_BMPV01000003.1"/>
</dbReference>
<dbReference type="EMBL" id="VFPQ01000001">
    <property type="protein sequence ID" value="TQM74920.1"/>
    <property type="molecule type" value="Genomic_DNA"/>
</dbReference>
<dbReference type="InterPro" id="IPR001387">
    <property type="entry name" value="Cro/C1-type_HTH"/>
</dbReference>
<dbReference type="SUPFAM" id="SSF48452">
    <property type="entry name" value="TPR-like"/>
    <property type="match status" value="1"/>
</dbReference>